<dbReference type="InterPro" id="IPR006860">
    <property type="entry name" value="FecR"/>
</dbReference>
<gene>
    <name evidence="2" type="ORF">NDI38_19930</name>
</gene>
<dbReference type="Gene3D" id="2.60.120.1440">
    <property type="match status" value="1"/>
</dbReference>
<feature type="domain" description="FecR protein" evidence="1">
    <location>
        <begin position="85"/>
        <end position="185"/>
    </location>
</feature>
<evidence type="ECO:0000259" key="1">
    <source>
        <dbReference type="Pfam" id="PF04773"/>
    </source>
</evidence>
<dbReference type="RefSeq" id="WP_199305043.1">
    <property type="nucleotide sequence ID" value="NZ_JAMPLM010000021.1"/>
</dbReference>
<reference evidence="2 3" key="1">
    <citation type="submission" date="2022-04" db="EMBL/GenBank/DDBJ databases">
        <title>Positive selection, recombination, and allopatry shape intraspecific diversity of widespread and dominant cyanobacteria.</title>
        <authorList>
            <person name="Wei J."/>
            <person name="Shu W."/>
            <person name="Hu C."/>
        </authorList>
    </citation>
    <scope>NUCLEOTIDE SEQUENCE [LARGE SCALE GENOMIC DNA]</scope>
    <source>
        <strain evidence="2 3">AS-A4</strain>
    </source>
</reference>
<evidence type="ECO:0000313" key="2">
    <source>
        <dbReference type="EMBL" id="MEP1060706.1"/>
    </source>
</evidence>
<evidence type="ECO:0000313" key="3">
    <source>
        <dbReference type="Proteomes" id="UP001476950"/>
    </source>
</evidence>
<organism evidence="2 3">
    <name type="scientific">Stenomitos frigidus AS-A4</name>
    <dbReference type="NCBI Taxonomy" id="2933935"/>
    <lineage>
        <taxon>Bacteria</taxon>
        <taxon>Bacillati</taxon>
        <taxon>Cyanobacteriota</taxon>
        <taxon>Cyanophyceae</taxon>
        <taxon>Leptolyngbyales</taxon>
        <taxon>Leptolyngbyaceae</taxon>
        <taxon>Stenomitos</taxon>
    </lineage>
</organism>
<dbReference type="Proteomes" id="UP001476950">
    <property type="component" value="Unassembled WGS sequence"/>
</dbReference>
<proteinExistence type="predicted"/>
<name>A0ABV0KNZ7_9CYAN</name>
<dbReference type="EMBL" id="JAMPLM010000021">
    <property type="protein sequence ID" value="MEP1060706.1"/>
    <property type="molecule type" value="Genomic_DNA"/>
</dbReference>
<sequence>MRKSTSENRSQSKTISTKYFLLTTLPFLVMFMFAAADNSGSNTVPVRVDRWLEIQQMAGPVTLYRGQSSQPARVGLRLQAVGDGIKTGSKAKVVLAADTGIGTISVSEQTSLRIQTLQVAPGNGRITRLQVTGGQVRLKVRPFTNPGSRLEIQTPAGVSGVRGTEFGVSIQPDGKTGLATLSGSVVSNALGKAITVNGGFQNLVVAGEPPSPAVPLRNDTSLKIEIRKEIKGNVRWARLIGQIDFVNGLTIAGQPQVTDRNGRFDLTLPIASQARVQAVVTTPLGKKQVYDLATW</sequence>
<dbReference type="PANTHER" id="PTHR38731">
    <property type="entry name" value="LIPL45-RELATED LIPOPROTEIN-RELATED"/>
    <property type="match status" value="1"/>
</dbReference>
<dbReference type="PANTHER" id="PTHR38731:SF1">
    <property type="entry name" value="FECR PROTEIN DOMAIN-CONTAINING PROTEIN"/>
    <property type="match status" value="1"/>
</dbReference>
<accession>A0ABV0KNZ7</accession>
<keyword evidence="3" id="KW-1185">Reference proteome</keyword>
<protein>
    <submittedName>
        <fullName evidence="2">FecR domain-containing protein</fullName>
    </submittedName>
</protein>
<dbReference type="Pfam" id="PF04773">
    <property type="entry name" value="FecR"/>
    <property type="match status" value="1"/>
</dbReference>
<comment type="caution">
    <text evidence="2">The sequence shown here is derived from an EMBL/GenBank/DDBJ whole genome shotgun (WGS) entry which is preliminary data.</text>
</comment>